<feature type="transmembrane region" description="Helical" evidence="1">
    <location>
        <begin position="904"/>
        <end position="929"/>
    </location>
</feature>
<dbReference type="Gene3D" id="3.30.2090.10">
    <property type="entry name" value="Multidrug efflux transporter AcrB TolC docking domain, DN and DC subdomains"/>
    <property type="match status" value="2"/>
</dbReference>
<reference evidence="2" key="1">
    <citation type="submission" date="2022-06" db="EMBL/GenBank/DDBJ databases">
        <title>Aquibacillus sp. a new bacterium isolated from soil saline samples.</title>
        <authorList>
            <person name="Galisteo C."/>
            <person name="De La Haba R."/>
            <person name="Sanchez-Porro C."/>
            <person name="Ventosa A."/>
        </authorList>
    </citation>
    <scope>NUCLEOTIDE SEQUENCE</scope>
    <source>
        <strain evidence="2">3ASR75-54</strain>
    </source>
</reference>
<keyword evidence="1" id="KW-0472">Membrane</keyword>
<feature type="transmembrane region" description="Helical" evidence="1">
    <location>
        <begin position="12"/>
        <end position="29"/>
    </location>
</feature>
<feature type="transmembrane region" description="Helical" evidence="1">
    <location>
        <begin position="460"/>
        <end position="482"/>
    </location>
</feature>
<dbReference type="Gene3D" id="3.30.70.1320">
    <property type="entry name" value="Multidrug efflux transporter AcrB pore domain like"/>
    <property type="match status" value="1"/>
</dbReference>
<dbReference type="GO" id="GO:0005886">
    <property type="term" value="C:plasma membrane"/>
    <property type="evidence" value="ECO:0007669"/>
    <property type="project" value="TreeGrafter"/>
</dbReference>
<keyword evidence="1" id="KW-0812">Transmembrane</keyword>
<comment type="caution">
    <text evidence="2">The sequence shown here is derived from an EMBL/GenBank/DDBJ whole genome shotgun (WGS) entry which is preliminary data.</text>
</comment>
<proteinExistence type="predicted"/>
<dbReference type="AlphaFoldDB" id="A0A9X3WCB2"/>
<feature type="transmembrane region" description="Helical" evidence="1">
    <location>
        <begin position="852"/>
        <end position="871"/>
    </location>
</feature>
<dbReference type="Proteomes" id="UP001145069">
    <property type="component" value="Unassembled WGS sequence"/>
</dbReference>
<dbReference type="PRINTS" id="PR00702">
    <property type="entry name" value="ACRIFLAVINRP"/>
</dbReference>
<dbReference type="Gene3D" id="1.20.1640.10">
    <property type="entry name" value="Multidrug efflux transporter AcrB transmembrane domain"/>
    <property type="match status" value="2"/>
</dbReference>
<evidence type="ECO:0000313" key="2">
    <source>
        <dbReference type="EMBL" id="MDC3415968.1"/>
    </source>
</evidence>
<dbReference type="Gene3D" id="3.30.70.1430">
    <property type="entry name" value="Multidrug efflux transporter AcrB pore domain"/>
    <property type="match status" value="2"/>
</dbReference>
<dbReference type="RefSeq" id="WP_272444947.1">
    <property type="nucleotide sequence ID" value="NZ_JAMQKC010000002.1"/>
</dbReference>
<dbReference type="SUPFAM" id="SSF82714">
    <property type="entry name" value="Multidrug efflux transporter AcrB TolC docking domain, DN and DC subdomains"/>
    <property type="match status" value="2"/>
</dbReference>
<dbReference type="PANTHER" id="PTHR32063">
    <property type="match status" value="1"/>
</dbReference>
<accession>A0A9X3WCB2</accession>
<dbReference type="Pfam" id="PF00873">
    <property type="entry name" value="ACR_tran"/>
    <property type="match status" value="1"/>
</dbReference>
<feature type="transmembrane region" description="Helical" evidence="1">
    <location>
        <begin position="331"/>
        <end position="350"/>
    </location>
</feature>
<dbReference type="PANTHER" id="PTHR32063:SF0">
    <property type="entry name" value="SWARMING MOTILITY PROTEIN SWRC"/>
    <property type="match status" value="1"/>
</dbReference>
<organism evidence="2 3">
    <name type="scientific">Aquibacillus salsiterrae</name>
    <dbReference type="NCBI Taxonomy" id="2950439"/>
    <lineage>
        <taxon>Bacteria</taxon>
        <taxon>Bacillati</taxon>
        <taxon>Bacillota</taxon>
        <taxon>Bacilli</taxon>
        <taxon>Bacillales</taxon>
        <taxon>Bacillaceae</taxon>
        <taxon>Aquibacillus</taxon>
    </lineage>
</organism>
<keyword evidence="3" id="KW-1185">Reference proteome</keyword>
<dbReference type="GO" id="GO:0042910">
    <property type="term" value="F:xenobiotic transmembrane transporter activity"/>
    <property type="evidence" value="ECO:0007669"/>
    <property type="project" value="TreeGrafter"/>
</dbReference>
<feature type="transmembrane region" description="Helical" evidence="1">
    <location>
        <begin position="428"/>
        <end position="448"/>
    </location>
</feature>
<dbReference type="SUPFAM" id="SSF82866">
    <property type="entry name" value="Multidrug efflux transporter AcrB transmembrane domain"/>
    <property type="match status" value="2"/>
</dbReference>
<evidence type="ECO:0000256" key="1">
    <source>
        <dbReference type="SAM" id="Phobius"/>
    </source>
</evidence>
<dbReference type="Gene3D" id="3.30.70.1440">
    <property type="entry name" value="Multidrug efflux transporter AcrB pore domain"/>
    <property type="match status" value="1"/>
</dbReference>
<feature type="transmembrane region" description="Helical" evidence="1">
    <location>
        <begin position="950"/>
        <end position="969"/>
    </location>
</feature>
<feature type="transmembrane region" description="Helical" evidence="1">
    <location>
        <begin position="357"/>
        <end position="376"/>
    </location>
</feature>
<feature type="transmembrane region" description="Helical" evidence="1">
    <location>
        <begin position="981"/>
        <end position="1007"/>
    </location>
</feature>
<protein>
    <submittedName>
        <fullName evidence="2">Efflux RND transporter permease subunit</fullName>
    </submittedName>
</protein>
<dbReference type="InterPro" id="IPR027463">
    <property type="entry name" value="AcrB_DN_DC_subdom"/>
</dbReference>
<gene>
    <name evidence="2" type="ORF">NC799_03465</name>
</gene>
<dbReference type="SUPFAM" id="SSF82693">
    <property type="entry name" value="Multidrug efflux transporter AcrB pore domain, PN1, PN2, PC1 and PC2 subdomains"/>
    <property type="match status" value="3"/>
</dbReference>
<evidence type="ECO:0000313" key="3">
    <source>
        <dbReference type="Proteomes" id="UP001145069"/>
    </source>
</evidence>
<sequence length="1026" mass="110338">MKLVDVSVKRPVGVIMIVVAIIALGAISLRNLAIDLFPEIDLPIAVVTTTYEGAAPQEVEQLVSKPIESAISTVQGIDTVQTQSQPNSSLVVMMFQSGTDLDNALLDVREKIDQIKGMLPEDAGDPSVLRFDPQQTPVIYTGLVGKSVEELEEIADDFVIPVYERQEGVGSVTLEGGKTREIQVEINQSKLIQYGLTPSSLVQAINTANQSASAGVLEKGDKDLQVRVEGEYTSVADISNTLIPTRTGATLKLADVATVEDTFKEVSSISKVNGEPAVVLSVLKESGGNTVEVSANVQKAMNEIEDTLPDGVEQKVIIDTADYINQSIGSVLSNMVYGGIFSILVLLLFLKSFRATIVIGLSIPIAVISTFALMYFTGNTLNMLTMGGLALGIGMMVDNSIVILESIVSYRQKGYSRIEAAKQGASELTPAIIASTTTSLVVFLPIVFVEGIASDLFTSLALTVSFSLVASLVVAITLIPMLSSKFLTKALEENGRRYWFDRLLNRVIRMYQKALLSSLKRRKTTLAITTALVAGSLALIPMIGTEFIPAGDQGQISISVETPTGSKLDDTENVTNQVNKELGVYSDIIESNYLAIGSSGNGAGFGGSKNMANYTIQLISSEDRTKTTDEVITELTGAVQDIPGAEITVSAMEAGLGGGSPISIQLTGQDYEVLKELSDQVVYLISTIDGVHNPESSTAEGRPEIQVNVDRNNASQYGLTYQQVMSQVQMAFKGQIATRYREDGNEIDVNIIFPEDKRKTISDLENLQIQTETGSMIPLQTVASLKQLQGPATLTRENQQRRVTVSSDIVGRDLGSITKDIQSELDTLNFPDGYSYSIGGQAQDMAESFSDLGLALIFSIFLVYAVMAIQFESFVQPFIIMFSMPATAVGIFGGLFVTGKPLSITALIGIIMLAGIVVNNAIVLVDYINILRGRGIDRTEAILEAGASRLRPILMTTLTTILGMLPLALGIGEGTETQQPLAIVVIFGLSVSTLFTLILIPTAYLFVEDTIGKLVHLFSRKRKTIE</sequence>
<keyword evidence="1" id="KW-1133">Transmembrane helix</keyword>
<dbReference type="InterPro" id="IPR001036">
    <property type="entry name" value="Acrflvin-R"/>
</dbReference>
<name>A0A9X3WCB2_9BACI</name>
<feature type="transmembrane region" description="Helical" evidence="1">
    <location>
        <begin position="388"/>
        <end position="408"/>
    </location>
</feature>
<dbReference type="EMBL" id="JAMQKC010000002">
    <property type="protein sequence ID" value="MDC3415968.1"/>
    <property type="molecule type" value="Genomic_DNA"/>
</dbReference>
<feature type="transmembrane region" description="Helical" evidence="1">
    <location>
        <begin position="525"/>
        <end position="544"/>
    </location>
</feature>
<feature type="transmembrane region" description="Helical" evidence="1">
    <location>
        <begin position="878"/>
        <end position="898"/>
    </location>
</feature>